<comment type="caution">
    <text evidence="1">The sequence shown here is derived from an EMBL/GenBank/DDBJ whole genome shotgun (WGS) entry which is preliminary data.</text>
</comment>
<evidence type="ECO:0000313" key="2">
    <source>
        <dbReference type="Proteomes" id="UP001057402"/>
    </source>
</evidence>
<protein>
    <submittedName>
        <fullName evidence="1">Uncharacterized protein</fullName>
    </submittedName>
</protein>
<dbReference type="Proteomes" id="UP001057402">
    <property type="component" value="Chromosome 2"/>
</dbReference>
<evidence type="ECO:0000313" key="1">
    <source>
        <dbReference type="EMBL" id="KAI4385710.1"/>
    </source>
</evidence>
<organism evidence="1 2">
    <name type="scientific">Melastoma candidum</name>
    <dbReference type="NCBI Taxonomy" id="119954"/>
    <lineage>
        <taxon>Eukaryota</taxon>
        <taxon>Viridiplantae</taxon>
        <taxon>Streptophyta</taxon>
        <taxon>Embryophyta</taxon>
        <taxon>Tracheophyta</taxon>
        <taxon>Spermatophyta</taxon>
        <taxon>Magnoliopsida</taxon>
        <taxon>eudicotyledons</taxon>
        <taxon>Gunneridae</taxon>
        <taxon>Pentapetalae</taxon>
        <taxon>rosids</taxon>
        <taxon>malvids</taxon>
        <taxon>Myrtales</taxon>
        <taxon>Melastomataceae</taxon>
        <taxon>Melastomatoideae</taxon>
        <taxon>Melastomateae</taxon>
        <taxon>Melastoma</taxon>
    </lineage>
</organism>
<name>A0ACB9S2X8_9MYRT</name>
<gene>
    <name evidence="1" type="ORF">MLD38_003703</name>
</gene>
<dbReference type="EMBL" id="CM042881">
    <property type="protein sequence ID" value="KAI4385710.1"/>
    <property type="molecule type" value="Genomic_DNA"/>
</dbReference>
<proteinExistence type="predicted"/>
<accession>A0ACB9S2X8</accession>
<reference evidence="2" key="1">
    <citation type="journal article" date="2023" name="Front. Plant Sci.">
        <title>Chromosomal-level genome assembly of Melastoma candidum provides insights into trichome evolution.</title>
        <authorList>
            <person name="Zhong Y."/>
            <person name="Wu W."/>
            <person name="Sun C."/>
            <person name="Zou P."/>
            <person name="Liu Y."/>
            <person name="Dai S."/>
            <person name="Zhou R."/>
        </authorList>
    </citation>
    <scope>NUCLEOTIDE SEQUENCE [LARGE SCALE GENOMIC DNA]</scope>
</reference>
<sequence>MEIDPNGSPPPPPSVPSWTINPGAAPSPSKLSQLAESLKLEHQLVRVPFDHYKKKIRFNHRIVGKELSVVISAVQETGAVGVSGDEAVKRLTSVVSRLQGLKRKLEEGSLTEQLQAQRCRTRLDHLESVDP</sequence>
<keyword evidence="2" id="KW-1185">Reference proteome</keyword>